<feature type="binding site" evidence="6">
    <location>
        <position position="95"/>
    </location>
    <ligand>
        <name>S-adenosyl-L-methionine</name>
        <dbReference type="ChEBI" id="CHEBI:59789"/>
    </ligand>
</feature>
<keyword evidence="4 6" id="KW-0808">Transferase</keyword>
<dbReference type="PIRSF" id="PIRSF004486">
    <property type="entry name" value="MraW"/>
    <property type="match status" value="1"/>
</dbReference>
<evidence type="ECO:0000313" key="7">
    <source>
        <dbReference type="EMBL" id="MBC2595362.1"/>
    </source>
</evidence>
<dbReference type="InterPro" id="IPR023397">
    <property type="entry name" value="SAM-dep_MeTrfase_MraW_recog"/>
</dbReference>
<feature type="binding site" evidence="6">
    <location>
        <position position="51"/>
    </location>
    <ligand>
        <name>S-adenosyl-L-methionine</name>
        <dbReference type="ChEBI" id="CHEBI:59789"/>
    </ligand>
</feature>
<dbReference type="RefSeq" id="WP_185676314.1">
    <property type="nucleotide sequence ID" value="NZ_JACHVB010000035.1"/>
</dbReference>
<dbReference type="EMBL" id="JACHVB010000035">
    <property type="protein sequence ID" value="MBC2595362.1"/>
    <property type="molecule type" value="Genomic_DNA"/>
</dbReference>
<comment type="caution">
    <text evidence="7">The sequence shown here is derived from an EMBL/GenBank/DDBJ whole genome shotgun (WGS) entry which is preliminary data.</text>
</comment>
<evidence type="ECO:0000256" key="4">
    <source>
        <dbReference type="ARBA" id="ARBA00022679"/>
    </source>
</evidence>
<dbReference type="HAMAP" id="MF_01007">
    <property type="entry name" value="16SrRNA_methyltr_H"/>
    <property type="match status" value="1"/>
</dbReference>
<name>A0A842HG22_9BACT</name>
<reference evidence="7 8" key="1">
    <citation type="submission" date="2020-07" db="EMBL/GenBank/DDBJ databases">
        <authorList>
            <person name="Feng X."/>
        </authorList>
    </citation>
    <scope>NUCLEOTIDE SEQUENCE [LARGE SCALE GENOMIC DNA]</scope>
    <source>
        <strain evidence="7 8">JCM31066</strain>
    </source>
</reference>
<dbReference type="Pfam" id="PF01795">
    <property type="entry name" value="Methyltransf_5"/>
    <property type="match status" value="1"/>
</dbReference>
<dbReference type="Gene3D" id="3.40.50.150">
    <property type="entry name" value="Vaccinia Virus protein VP39"/>
    <property type="match status" value="1"/>
</dbReference>
<comment type="function">
    <text evidence="6">Specifically methylates the N4 position of cytidine in position 1402 (C1402) of 16S rRNA.</text>
</comment>
<dbReference type="SUPFAM" id="SSF81799">
    <property type="entry name" value="Putative methyltransferase TM0872, insert domain"/>
    <property type="match status" value="1"/>
</dbReference>
<feature type="binding site" evidence="6">
    <location>
        <begin position="32"/>
        <end position="34"/>
    </location>
    <ligand>
        <name>S-adenosyl-L-methionine</name>
        <dbReference type="ChEBI" id="CHEBI:59789"/>
    </ligand>
</feature>
<keyword evidence="2 6" id="KW-0698">rRNA processing</keyword>
<dbReference type="GO" id="GO:0005737">
    <property type="term" value="C:cytoplasm"/>
    <property type="evidence" value="ECO:0007669"/>
    <property type="project" value="UniProtKB-SubCell"/>
</dbReference>
<dbReference type="Gene3D" id="1.10.150.170">
    <property type="entry name" value="Putative methyltransferase TM0872, insert domain"/>
    <property type="match status" value="1"/>
</dbReference>
<comment type="catalytic activity">
    <reaction evidence="6">
        <text>cytidine(1402) in 16S rRNA + S-adenosyl-L-methionine = N(4)-methylcytidine(1402) in 16S rRNA + S-adenosyl-L-homocysteine + H(+)</text>
        <dbReference type="Rhea" id="RHEA:42928"/>
        <dbReference type="Rhea" id="RHEA-COMP:10286"/>
        <dbReference type="Rhea" id="RHEA-COMP:10287"/>
        <dbReference type="ChEBI" id="CHEBI:15378"/>
        <dbReference type="ChEBI" id="CHEBI:57856"/>
        <dbReference type="ChEBI" id="CHEBI:59789"/>
        <dbReference type="ChEBI" id="CHEBI:74506"/>
        <dbReference type="ChEBI" id="CHEBI:82748"/>
        <dbReference type="EC" id="2.1.1.199"/>
    </reaction>
</comment>
<evidence type="ECO:0000256" key="1">
    <source>
        <dbReference type="ARBA" id="ARBA00010396"/>
    </source>
</evidence>
<dbReference type="GO" id="GO:0070475">
    <property type="term" value="P:rRNA base methylation"/>
    <property type="evidence" value="ECO:0007669"/>
    <property type="project" value="UniProtKB-UniRule"/>
</dbReference>
<evidence type="ECO:0000313" key="8">
    <source>
        <dbReference type="Proteomes" id="UP000546464"/>
    </source>
</evidence>
<dbReference type="GO" id="GO:0071424">
    <property type="term" value="F:rRNA (cytosine-N4-)-methyltransferase activity"/>
    <property type="evidence" value="ECO:0007669"/>
    <property type="project" value="UniProtKB-UniRule"/>
</dbReference>
<keyword evidence="8" id="KW-1185">Reference proteome</keyword>
<feature type="binding site" evidence="6">
    <location>
        <position position="102"/>
    </location>
    <ligand>
        <name>S-adenosyl-L-methionine</name>
        <dbReference type="ChEBI" id="CHEBI:59789"/>
    </ligand>
</feature>
<dbReference type="SUPFAM" id="SSF53335">
    <property type="entry name" value="S-adenosyl-L-methionine-dependent methyltransferases"/>
    <property type="match status" value="1"/>
</dbReference>
<dbReference type="InterPro" id="IPR002903">
    <property type="entry name" value="RsmH"/>
</dbReference>
<comment type="subcellular location">
    <subcellularLocation>
        <location evidence="6">Cytoplasm</location>
    </subcellularLocation>
</comment>
<dbReference type="Proteomes" id="UP000546464">
    <property type="component" value="Unassembled WGS sequence"/>
</dbReference>
<keyword evidence="3 6" id="KW-0489">Methyltransferase</keyword>
<sequence>MAGHLPVMLREVLELLAPQRGGHYLDGTFGGGGHSRAILESGPEVRLTALDRDPDAARRAERFREEFGHRFTFYHLEFSQLQTLTEHDYAGALFDLGVSSFQLDEAERGFSFGKPAPTDMRMDPTSGQSAAEFLETAPERDLVHAVRDLGEEQAWRRVCRAIMEARCSGRLSRTDSLAELVSEAIPKRGGKPSRIHPATRTFQGIRMAVNDELGVLERVLPAAFERLAAGGVLAVITFHSLEDRLVKRFFNRLAGRPEHAGDSRPQDERVQFAELLTRRPLAPSEEEIAVNPRSRSAKVRAVRKLAGAPELQPA</sequence>
<organism evidence="7 8">
    <name type="scientific">Ruficoccus amylovorans</name>
    <dbReference type="NCBI Taxonomy" id="1804625"/>
    <lineage>
        <taxon>Bacteria</taxon>
        <taxon>Pseudomonadati</taxon>
        <taxon>Verrucomicrobiota</taxon>
        <taxon>Opitutia</taxon>
        <taxon>Puniceicoccales</taxon>
        <taxon>Cerasicoccaceae</taxon>
        <taxon>Ruficoccus</taxon>
    </lineage>
</organism>
<feature type="binding site" evidence="6">
    <location>
        <position position="78"/>
    </location>
    <ligand>
        <name>S-adenosyl-L-methionine</name>
        <dbReference type="ChEBI" id="CHEBI:59789"/>
    </ligand>
</feature>
<evidence type="ECO:0000256" key="5">
    <source>
        <dbReference type="ARBA" id="ARBA00022691"/>
    </source>
</evidence>
<dbReference type="InterPro" id="IPR029063">
    <property type="entry name" value="SAM-dependent_MTases_sf"/>
</dbReference>
<dbReference type="EC" id="2.1.1.199" evidence="6"/>
<evidence type="ECO:0000256" key="3">
    <source>
        <dbReference type="ARBA" id="ARBA00022603"/>
    </source>
</evidence>
<dbReference type="NCBIfam" id="TIGR00006">
    <property type="entry name" value="16S rRNA (cytosine(1402)-N(4))-methyltransferase RsmH"/>
    <property type="match status" value="1"/>
</dbReference>
<keyword evidence="5 6" id="KW-0949">S-adenosyl-L-methionine</keyword>
<dbReference type="PANTHER" id="PTHR11265:SF0">
    <property type="entry name" value="12S RRNA N4-METHYLCYTIDINE METHYLTRANSFERASE"/>
    <property type="match status" value="1"/>
</dbReference>
<evidence type="ECO:0000256" key="6">
    <source>
        <dbReference type="HAMAP-Rule" id="MF_01007"/>
    </source>
</evidence>
<comment type="similarity">
    <text evidence="1 6">Belongs to the methyltransferase superfamily. RsmH family.</text>
</comment>
<dbReference type="AlphaFoldDB" id="A0A842HG22"/>
<accession>A0A842HG22</accession>
<proteinExistence type="inferred from homology"/>
<evidence type="ECO:0000256" key="2">
    <source>
        <dbReference type="ARBA" id="ARBA00022552"/>
    </source>
</evidence>
<gene>
    <name evidence="6 7" type="primary">rsmH</name>
    <name evidence="7" type="ORF">H5P28_13930</name>
</gene>
<keyword evidence="6" id="KW-0963">Cytoplasm</keyword>
<protein>
    <recommendedName>
        <fullName evidence="6">Ribosomal RNA small subunit methyltransferase H</fullName>
        <ecNumber evidence="6">2.1.1.199</ecNumber>
    </recommendedName>
    <alternativeName>
        <fullName evidence="6">16S rRNA m(4)C1402 methyltransferase</fullName>
    </alternativeName>
    <alternativeName>
        <fullName evidence="6">rRNA (cytosine-N(4)-)-methyltransferase RsmH</fullName>
    </alternativeName>
</protein>
<dbReference type="PANTHER" id="PTHR11265">
    <property type="entry name" value="S-ADENOSYL-METHYLTRANSFERASE MRAW"/>
    <property type="match status" value="1"/>
</dbReference>